<name>A0A7J6XXI8_TRYCR</name>
<keyword evidence="2" id="KW-1133">Transmembrane helix</keyword>
<evidence type="ECO:0000256" key="2">
    <source>
        <dbReference type="SAM" id="Phobius"/>
    </source>
</evidence>
<comment type="caution">
    <text evidence="3">The sequence shown here is derived from an EMBL/GenBank/DDBJ whole genome shotgun (WGS) entry which is preliminary data.</text>
</comment>
<gene>
    <name evidence="3" type="ORF">ECC02_008138</name>
</gene>
<feature type="transmembrane region" description="Helical" evidence="2">
    <location>
        <begin position="51"/>
        <end position="71"/>
    </location>
</feature>
<feature type="region of interest" description="Disordered" evidence="1">
    <location>
        <begin position="78"/>
        <end position="123"/>
    </location>
</feature>
<dbReference type="EMBL" id="JABDHM010000083">
    <property type="protein sequence ID" value="KAF5218876.1"/>
    <property type="molecule type" value="Genomic_DNA"/>
</dbReference>
<keyword evidence="2" id="KW-0472">Membrane</keyword>
<sequence length="261" mass="29322">MTTPSVSAVDGNSKTTRNGIKITRTALTIIQTTPSTLRCSHSTPLHTTLPVFTFFFLTLVVIVVVFIMGNFKKVIQKERKKKKNRKGMRWTHGTRIKSHHCQSDNRNNRQSDNSNNNNSGKALEKHTLGAPALFTCHLRVVRRVRPSPPDGPPFHSRRHRRALSHEPIAMPASSPTYSPPQAAGQTVTPAIHRSGLRAEGAWCLVASRDRSSIQSTHLNRKSRFVATYACRSPHPEWCTCYRRKRAGCSKTRLLTQCEGHK</sequence>
<dbReference type="AlphaFoldDB" id="A0A7J6XXI8"/>
<evidence type="ECO:0000313" key="3">
    <source>
        <dbReference type="EMBL" id="KAF5218876.1"/>
    </source>
</evidence>
<evidence type="ECO:0000256" key="1">
    <source>
        <dbReference type="SAM" id="MobiDB-lite"/>
    </source>
</evidence>
<proteinExistence type="predicted"/>
<organism evidence="3 4">
    <name type="scientific">Trypanosoma cruzi</name>
    <dbReference type="NCBI Taxonomy" id="5693"/>
    <lineage>
        <taxon>Eukaryota</taxon>
        <taxon>Discoba</taxon>
        <taxon>Euglenozoa</taxon>
        <taxon>Kinetoplastea</taxon>
        <taxon>Metakinetoplastina</taxon>
        <taxon>Trypanosomatida</taxon>
        <taxon>Trypanosomatidae</taxon>
        <taxon>Trypanosoma</taxon>
        <taxon>Schizotrypanum</taxon>
    </lineage>
</organism>
<evidence type="ECO:0000313" key="4">
    <source>
        <dbReference type="Proteomes" id="UP000583944"/>
    </source>
</evidence>
<dbReference type="VEuPathDB" id="TriTrypDB:ECC02_008138"/>
<accession>A0A7J6XXI8</accession>
<reference evidence="3 4" key="1">
    <citation type="journal article" date="2019" name="Genome Biol. Evol.">
        <title>Nanopore Sequencing Significantly Improves Genome Assembly of the Protozoan Parasite Trypanosoma cruzi.</title>
        <authorList>
            <person name="Diaz-Viraque F."/>
            <person name="Pita S."/>
            <person name="Greif G."/>
            <person name="de Souza R.C.M."/>
            <person name="Iraola G."/>
            <person name="Robello C."/>
        </authorList>
    </citation>
    <scope>NUCLEOTIDE SEQUENCE [LARGE SCALE GENOMIC DNA]</scope>
    <source>
        <strain evidence="3 4">Berenice</strain>
    </source>
</reference>
<feature type="compositionally biased region" description="Low complexity" evidence="1">
    <location>
        <begin position="110"/>
        <end position="119"/>
    </location>
</feature>
<dbReference type="Proteomes" id="UP000583944">
    <property type="component" value="Unassembled WGS sequence"/>
</dbReference>
<protein>
    <submittedName>
        <fullName evidence="3">Uncharacterized protein</fullName>
    </submittedName>
</protein>
<keyword evidence="2" id="KW-0812">Transmembrane</keyword>
<feature type="compositionally biased region" description="Basic residues" evidence="1">
    <location>
        <begin position="78"/>
        <end position="100"/>
    </location>
</feature>